<organism evidence="1 2">
    <name type="scientific">Methanosarcina flavescens</name>
    <dbReference type="NCBI Taxonomy" id="1715806"/>
    <lineage>
        <taxon>Archaea</taxon>
        <taxon>Methanobacteriati</taxon>
        <taxon>Methanobacteriota</taxon>
        <taxon>Stenosarchaea group</taxon>
        <taxon>Methanomicrobia</taxon>
        <taxon>Methanosarcinales</taxon>
        <taxon>Methanosarcinaceae</taxon>
        <taxon>Methanosarcina</taxon>
    </lineage>
</organism>
<dbReference type="Proteomes" id="UP000053087">
    <property type="component" value="Chromosome"/>
</dbReference>
<evidence type="ECO:0000313" key="1">
    <source>
        <dbReference type="EMBL" id="AYK14286.1"/>
    </source>
</evidence>
<gene>
    <name evidence="1" type="ORF">AOB57_002955</name>
</gene>
<name>A0A660HQD9_9EURY</name>
<reference evidence="1 2" key="1">
    <citation type="journal article" date="2016" name="Int. J. Syst. Evol. Microbiol.">
        <title>Methanosarcina flavescens sp. nov., a methanogenic archaeon isolated from a full-scale anaerobic digester.</title>
        <authorList>
            <person name="Kern T."/>
            <person name="Fischer M.A."/>
            <person name="Deppenmeier U."/>
            <person name="Schmitz R.A."/>
            <person name="Rother M."/>
        </authorList>
    </citation>
    <scope>NUCLEOTIDE SEQUENCE [LARGE SCALE GENOMIC DNA]</scope>
    <source>
        <strain evidence="1 2">E03.2</strain>
    </source>
</reference>
<keyword evidence="2" id="KW-1185">Reference proteome</keyword>
<dbReference type="EMBL" id="CP032683">
    <property type="protein sequence ID" value="AYK14286.1"/>
    <property type="molecule type" value="Genomic_DNA"/>
</dbReference>
<proteinExistence type="predicted"/>
<dbReference type="AlphaFoldDB" id="A0A660HQD9"/>
<sequence length="75" mass="8840">MFDFWYMMVPQKISDLVFNDLTSFISKTYYRDLPNSLIIAQAFILKYPDHGKEFGLSEINSIIEDGIKRGLFKLR</sequence>
<evidence type="ECO:0000313" key="2">
    <source>
        <dbReference type="Proteomes" id="UP000053087"/>
    </source>
</evidence>
<accession>A0A660HQD9</accession>
<dbReference type="KEGG" id="mfz:AOB57_002955"/>
<protein>
    <submittedName>
        <fullName evidence="1">Uncharacterized protein</fullName>
    </submittedName>
</protein>